<dbReference type="GO" id="GO:0008897">
    <property type="term" value="F:holo-[acyl-carrier-protein] synthase activity"/>
    <property type="evidence" value="ECO:0007669"/>
    <property type="project" value="InterPro"/>
</dbReference>
<dbReference type="SUPFAM" id="SSF56214">
    <property type="entry name" value="4'-phosphopantetheinyl transferase"/>
    <property type="match status" value="2"/>
</dbReference>
<dbReference type="Proteomes" id="UP000272560">
    <property type="component" value="Unassembled WGS sequence"/>
</dbReference>
<name>A0A3A5M879_9MICC</name>
<dbReference type="RefSeq" id="WP_120147119.1">
    <property type="nucleotide sequence ID" value="NZ_QZVT01000001.1"/>
</dbReference>
<feature type="domain" description="4'-phosphopantetheinyl transferase" evidence="2">
    <location>
        <begin position="146"/>
        <end position="215"/>
    </location>
</feature>
<reference evidence="3 4" key="1">
    <citation type="submission" date="2018-09" db="EMBL/GenBank/DDBJ databases">
        <title>Novel species of Arthrobacter.</title>
        <authorList>
            <person name="Liu Q."/>
            <person name="Xin Y.-H."/>
        </authorList>
    </citation>
    <scope>NUCLEOTIDE SEQUENCE [LARGE SCALE GENOMIC DNA]</scope>
    <source>
        <strain evidence="3 4">Hz2</strain>
    </source>
</reference>
<organism evidence="3 4">
    <name type="scientific">Arthrobacter cheniae</name>
    <dbReference type="NCBI Taxonomy" id="1258888"/>
    <lineage>
        <taxon>Bacteria</taxon>
        <taxon>Bacillati</taxon>
        <taxon>Actinomycetota</taxon>
        <taxon>Actinomycetes</taxon>
        <taxon>Micrococcales</taxon>
        <taxon>Micrococcaceae</taxon>
        <taxon>Arthrobacter</taxon>
    </lineage>
</organism>
<keyword evidence="1 3" id="KW-0808">Transferase</keyword>
<dbReference type="GO" id="GO:0000287">
    <property type="term" value="F:magnesium ion binding"/>
    <property type="evidence" value="ECO:0007669"/>
    <property type="project" value="InterPro"/>
</dbReference>
<dbReference type="EMBL" id="QZVT01000001">
    <property type="protein sequence ID" value="RJT83025.1"/>
    <property type="molecule type" value="Genomic_DNA"/>
</dbReference>
<protein>
    <submittedName>
        <fullName evidence="3">4'-phosphopantetheinyl transferase superfamily protein</fullName>
    </submittedName>
</protein>
<keyword evidence="4" id="KW-1185">Reference proteome</keyword>
<accession>A0A3A5M879</accession>
<dbReference type="InterPro" id="IPR008278">
    <property type="entry name" value="4-PPantetheinyl_Trfase_dom"/>
</dbReference>
<dbReference type="AlphaFoldDB" id="A0A3A5M879"/>
<sequence>MTPRPNHTGPRSAPVGEHPVAVMLVQGIRSGTGSPPEAEMLCLLDDVERRRAARIADAAQAVSFVAGRQALRVLAASLLGVQPADLASESVCPVCSPGGTADHGRPGYTLDGGTIPLALSLSRADGFILLGALDVRGAVPDAIPRLGIDLTAVAEVGFDGFDDVSLTTAERDAVRTVPVAGRGAARARLWARKEALVKALGTGFTDRDPSEVDVLTDGRISDLPSVDGVVLASEGLVAAVAVIP</sequence>
<evidence type="ECO:0000259" key="2">
    <source>
        <dbReference type="Pfam" id="PF01648"/>
    </source>
</evidence>
<comment type="caution">
    <text evidence="3">The sequence shown here is derived from an EMBL/GenBank/DDBJ whole genome shotgun (WGS) entry which is preliminary data.</text>
</comment>
<gene>
    <name evidence="3" type="ORF">D6T63_00745</name>
</gene>
<evidence type="ECO:0000256" key="1">
    <source>
        <dbReference type="ARBA" id="ARBA00022679"/>
    </source>
</evidence>
<dbReference type="Pfam" id="PF01648">
    <property type="entry name" value="ACPS"/>
    <property type="match status" value="1"/>
</dbReference>
<evidence type="ECO:0000313" key="4">
    <source>
        <dbReference type="Proteomes" id="UP000272560"/>
    </source>
</evidence>
<proteinExistence type="predicted"/>
<evidence type="ECO:0000313" key="3">
    <source>
        <dbReference type="EMBL" id="RJT83025.1"/>
    </source>
</evidence>
<dbReference type="InterPro" id="IPR037143">
    <property type="entry name" value="4-PPantetheinyl_Trfase_dom_sf"/>
</dbReference>
<dbReference type="Gene3D" id="3.90.470.20">
    <property type="entry name" value="4'-phosphopantetheinyl transferase domain"/>
    <property type="match status" value="2"/>
</dbReference>
<dbReference type="OrthoDB" id="190168at2"/>